<reference evidence="1 2" key="1">
    <citation type="submission" date="2016-09" db="EMBL/GenBank/DDBJ databases">
        <authorList>
            <person name="Doonan J."/>
            <person name="Pachebat J.A."/>
            <person name="Golyshin P.N."/>
            <person name="Denman S."/>
            <person name="Mcdonald J.E."/>
        </authorList>
    </citation>
    <scope>NUCLEOTIDE SEQUENCE [LARGE SCALE GENOMIC DNA]</scope>
    <source>
        <strain evidence="1 2">FRB141</strain>
    </source>
</reference>
<proteinExistence type="predicted"/>
<organism evidence="1 2">
    <name type="scientific">Brenneria goodwinii</name>
    <dbReference type="NCBI Taxonomy" id="1109412"/>
    <lineage>
        <taxon>Bacteria</taxon>
        <taxon>Pseudomonadati</taxon>
        <taxon>Pseudomonadota</taxon>
        <taxon>Gammaproteobacteria</taxon>
        <taxon>Enterobacterales</taxon>
        <taxon>Pectobacteriaceae</taxon>
        <taxon>Brenneria</taxon>
    </lineage>
</organism>
<evidence type="ECO:0000313" key="2">
    <source>
        <dbReference type="Proteomes" id="UP000285972"/>
    </source>
</evidence>
<dbReference type="EMBL" id="MJLX01000048">
    <property type="protein sequence ID" value="RLM20339.1"/>
    <property type="molecule type" value="Genomic_DNA"/>
</dbReference>
<name>A0AAE8ELW5_9GAMM</name>
<dbReference type="AlphaFoldDB" id="A0AAE8ELW5"/>
<comment type="caution">
    <text evidence="1">The sequence shown here is derived from an EMBL/GenBank/DDBJ whole genome shotgun (WGS) entry which is preliminary data.</text>
</comment>
<protein>
    <submittedName>
        <fullName evidence="1">Uncharacterized protein</fullName>
    </submittedName>
</protein>
<evidence type="ECO:0000313" key="1">
    <source>
        <dbReference type="EMBL" id="RLM20339.1"/>
    </source>
</evidence>
<sequence>MNGTLIRLLPQKRALLTKSLTIKEISIGRIIEFFFYFQCIENKGISMCYQNDTKRRIIKVYSFSENRRDR</sequence>
<gene>
    <name evidence="1" type="ORF">BIY26_15950</name>
</gene>
<dbReference type="Proteomes" id="UP000285972">
    <property type="component" value="Unassembled WGS sequence"/>
</dbReference>
<dbReference type="KEGG" id="bgj:AWC36_03350"/>
<accession>A0AAE8ELW5</accession>